<dbReference type="AlphaFoldDB" id="F9RNA1"/>
<name>F9RNA1_9VIBR</name>
<protein>
    <recommendedName>
        <fullName evidence="4">TrbL/VirB6 plasmid conjugal transfer protein</fullName>
    </recommendedName>
</protein>
<feature type="transmembrane region" description="Helical" evidence="1">
    <location>
        <begin position="252"/>
        <end position="272"/>
    </location>
</feature>
<organism evidence="2 3">
    <name type="scientific">Vibrio scophthalmi LMG 19158</name>
    <dbReference type="NCBI Taxonomy" id="870967"/>
    <lineage>
        <taxon>Bacteria</taxon>
        <taxon>Pseudomonadati</taxon>
        <taxon>Pseudomonadota</taxon>
        <taxon>Gammaproteobacteria</taxon>
        <taxon>Vibrionales</taxon>
        <taxon>Vibrionaceae</taxon>
        <taxon>Vibrio</taxon>
    </lineage>
</organism>
<reference evidence="2 3" key="1">
    <citation type="journal article" date="2012" name="Int. J. Syst. Evol. Microbiol.">
        <title>Vibrio caribbeanicus sp. nov., isolated from the marine sponge Scleritoderma cyanea.</title>
        <authorList>
            <person name="Hoffmann M."/>
            <person name="Monday S.R."/>
            <person name="Allard M.W."/>
            <person name="Strain E.A."/>
            <person name="Whittaker P."/>
            <person name="Naum M."/>
            <person name="McCarthy P.J."/>
            <person name="Lopez J.V."/>
            <person name="Fischer M."/>
            <person name="Brown E.W."/>
        </authorList>
    </citation>
    <scope>NUCLEOTIDE SEQUENCE [LARGE SCALE GENOMIC DNA]</scope>
    <source>
        <strain evidence="2 3">LMG 19158</strain>
    </source>
</reference>
<gene>
    <name evidence="2" type="ORF">VIS19158_03527</name>
</gene>
<dbReference type="GO" id="GO:0030255">
    <property type="term" value="P:protein secretion by the type IV secretion system"/>
    <property type="evidence" value="ECO:0007669"/>
    <property type="project" value="InterPro"/>
</dbReference>
<evidence type="ECO:0008006" key="4">
    <source>
        <dbReference type="Google" id="ProtNLM"/>
    </source>
</evidence>
<keyword evidence="1" id="KW-1133">Transmembrane helix</keyword>
<accession>F9RNA1</accession>
<feature type="transmembrane region" description="Helical" evidence="1">
    <location>
        <begin position="137"/>
        <end position="158"/>
    </location>
</feature>
<feature type="transmembrane region" description="Helical" evidence="1">
    <location>
        <begin position="170"/>
        <end position="188"/>
    </location>
</feature>
<proteinExistence type="predicted"/>
<evidence type="ECO:0000313" key="2">
    <source>
        <dbReference type="EMBL" id="EGU37246.1"/>
    </source>
</evidence>
<dbReference type="Proteomes" id="UP000004349">
    <property type="component" value="Unassembled WGS sequence"/>
</dbReference>
<dbReference type="eggNOG" id="ENOG5031P9Z">
    <property type="taxonomic scope" value="Bacteria"/>
</dbReference>
<sequence length="315" mass="34144">MSKSNDIFRDNFATYINEFVEALMANSEMNSFLIMFATFLIVVLAFIEISKFMLIGFELESVAQSILMVFFTLILMKGFPAAFDVAHQTFDKLGLLILRIGTGNEDVFFLSKWINKYLNYINGGEDSSILSMSVLDVVFALIWQLIALLLQAAMFLVATWATWTLALAKMIGLFFIPCLILPATRPLFDGWMQFTVASLLLLVILRAVGVLVALSIKAQFVSIGLLTCQNGQAWESCTVVQRAGFGLSIGQLIGLIVSMAIAILLVAASIGITGQIAGGITSPSKSISKGMGNMAGKMAGSVTGKALSKIFSKLK</sequence>
<dbReference type="EMBL" id="AFWE01000111">
    <property type="protein sequence ID" value="EGU37246.1"/>
    <property type="molecule type" value="Genomic_DNA"/>
</dbReference>
<dbReference type="RefSeq" id="WP_005595189.1">
    <property type="nucleotide sequence ID" value="NZ_AFWE01000111.1"/>
</dbReference>
<dbReference type="GO" id="GO:0016020">
    <property type="term" value="C:membrane"/>
    <property type="evidence" value="ECO:0007669"/>
    <property type="project" value="UniProtKB-SubCell"/>
</dbReference>
<evidence type="ECO:0000313" key="3">
    <source>
        <dbReference type="Proteomes" id="UP000004349"/>
    </source>
</evidence>
<feature type="transmembrane region" description="Helical" evidence="1">
    <location>
        <begin position="66"/>
        <end position="83"/>
    </location>
</feature>
<keyword evidence="1" id="KW-0472">Membrane</keyword>
<feature type="transmembrane region" description="Helical" evidence="1">
    <location>
        <begin position="194"/>
        <end position="216"/>
    </location>
</feature>
<comment type="caution">
    <text evidence="2">The sequence shown here is derived from an EMBL/GenBank/DDBJ whole genome shotgun (WGS) entry which is preliminary data.</text>
</comment>
<evidence type="ECO:0000256" key="1">
    <source>
        <dbReference type="SAM" id="Phobius"/>
    </source>
</evidence>
<keyword evidence="1" id="KW-0812">Transmembrane</keyword>
<feature type="transmembrane region" description="Helical" evidence="1">
    <location>
        <begin position="32"/>
        <end position="54"/>
    </location>
</feature>